<sequence>MADTVQFVQNLKRLLESNAVRGLLKSIGGFEAIERYLAIYAGCRNAGGMKEKINSSLLSGVLSQAAARFGVDEETLKHTLEDDAYRRGTANVLASIGEFGITMPQRLVAPFLVVWNFTTKCNLRCKHCYAAGRRGELSLEQKLDVVDQLADAGVVALAISGGEPLMEDDLWEVASHAAERGLVVNVATNGTLIDEDAALKLKEAGTTYVEISLDSYIPEVHDTFRGVKGAYERTIEGIRHCVEAGLMVGIATTATKLNIEHIPHIIELARNMKVDSVVVFNLVPTGRASQNLELDLDPQERWRLLNYLYDELEKGELEVFSTSPAYAVVALQRVAKGEGHEISPTHFAGMKVSTESFEHANILAEFIGGCGAGRIYCGIEANGDITPCVFLPIVVGNVREGFQKVWLESDVLNSLRDRDGEHYECRGCEYRYVCGGCRARAYGYTKDVLAADPGCRLVEEVSTVGGNAHQPSSTIGH</sequence>
<keyword evidence="1" id="KW-0949">S-adenosyl-L-methionine</keyword>
<dbReference type="SFLD" id="SFLDG01067">
    <property type="entry name" value="SPASM/twitch_domain_containing"/>
    <property type="match status" value="1"/>
</dbReference>
<dbReference type="Pfam" id="PF13186">
    <property type="entry name" value="SPASM"/>
    <property type="match status" value="1"/>
</dbReference>
<dbReference type="Pfam" id="PF04055">
    <property type="entry name" value="Radical_SAM"/>
    <property type="match status" value="1"/>
</dbReference>
<dbReference type="PANTHER" id="PTHR11228:SF7">
    <property type="entry name" value="PQQA PEPTIDE CYCLASE"/>
    <property type="match status" value="1"/>
</dbReference>
<dbReference type="NCBIfam" id="TIGR04085">
    <property type="entry name" value="rSAM_more_4Fe4S"/>
    <property type="match status" value="1"/>
</dbReference>
<feature type="domain" description="Radical SAM core" evidence="5">
    <location>
        <begin position="107"/>
        <end position="316"/>
    </location>
</feature>
<dbReference type="Proteomes" id="UP000600363">
    <property type="component" value="Unassembled WGS sequence"/>
</dbReference>
<dbReference type="GO" id="GO:0051536">
    <property type="term" value="F:iron-sulfur cluster binding"/>
    <property type="evidence" value="ECO:0007669"/>
    <property type="project" value="UniProtKB-KW"/>
</dbReference>
<evidence type="ECO:0000313" key="6">
    <source>
        <dbReference type="EMBL" id="HIH69695.1"/>
    </source>
</evidence>
<reference evidence="6" key="1">
    <citation type="journal article" date="2020" name="bioRxiv">
        <title>A rank-normalized archaeal taxonomy based on genome phylogeny resolves widespread incomplete and uneven classifications.</title>
        <authorList>
            <person name="Rinke C."/>
            <person name="Chuvochina M."/>
            <person name="Mussig A.J."/>
            <person name="Chaumeil P.-A."/>
            <person name="Waite D.W."/>
            <person name="Whitman W.B."/>
            <person name="Parks D.H."/>
            <person name="Hugenholtz P."/>
        </authorList>
    </citation>
    <scope>NUCLEOTIDE SEQUENCE</scope>
    <source>
        <strain evidence="6">UBA12518</strain>
    </source>
</reference>
<dbReference type="GO" id="GO:0046872">
    <property type="term" value="F:metal ion binding"/>
    <property type="evidence" value="ECO:0007669"/>
    <property type="project" value="UniProtKB-KW"/>
</dbReference>
<evidence type="ECO:0000313" key="7">
    <source>
        <dbReference type="Proteomes" id="UP000600363"/>
    </source>
</evidence>
<comment type="caution">
    <text evidence="6">The sequence shown here is derived from an EMBL/GenBank/DDBJ whole genome shotgun (WGS) entry which is preliminary data.</text>
</comment>
<dbReference type="SUPFAM" id="SSF102114">
    <property type="entry name" value="Radical SAM enzymes"/>
    <property type="match status" value="1"/>
</dbReference>
<dbReference type="RefSeq" id="WP_276624356.1">
    <property type="nucleotide sequence ID" value="NZ_DUIH01000012.1"/>
</dbReference>
<evidence type="ECO:0000256" key="2">
    <source>
        <dbReference type="ARBA" id="ARBA00022723"/>
    </source>
</evidence>
<dbReference type="CDD" id="cd01335">
    <property type="entry name" value="Radical_SAM"/>
    <property type="match status" value="1"/>
</dbReference>
<keyword evidence="2" id="KW-0479">Metal-binding</keyword>
<dbReference type="PANTHER" id="PTHR11228">
    <property type="entry name" value="RADICAL SAM DOMAIN PROTEIN"/>
    <property type="match status" value="1"/>
</dbReference>
<accession>A0A832VZW5</accession>
<dbReference type="CDD" id="cd21123">
    <property type="entry name" value="SPASM_MftC-like"/>
    <property type="match status" value="1"/>
</dbReference>
<dbReference type="GO" id="GO:0006783">
    <property type="term" value="P:heme biosynthetic process"/>
    <property type="evidence" value="ECO:0007669"/>
    <property type="project" value="TreeGrafter"/>
</dbReference>
<dbReference type="InterPro" id="IPR013785">
    <property type="entry name" value="Aldolase_TIM"/>
</dbReference>
<dbReference type="InterPro" id="IPR007197">
    <property type="entry name" value="rSAM"/>
</dbReference>
<protein>
    <submittedName>
        <fullName evidence="6">Radical SAM protein</fullName>
    </submittedName>
</protein>
<organism evidence="6 7">
    <name type="scientific">Methermicoccus shengliensis</name>
    <dbReference type="NCBI Taxonomy" id="660064"/>
    <lineage>
        <taxon>Archaea</taxon>
        <taxon>Methanobacteriati</taxon>
        <taxon>Methanobacteriota</taxon>
        <taxon>Stenosarchaea group</taxon>
        <taxon>Methanomicrobia</taxon>
        <taxon>Methanosarcinales</taxon>
        <taxon>Methermicoccaceae</taxon>
        <taxon>Methermicoccus</taxon>
    </lineage>
</organism>
<evidence type="ECO:0000256" key="1">
    <source>
        <dbReference type="ARBA" id="ARBA00022691"/>
    </source>
</evidence>
<dbReference type="SFLD" id="SFLDG01386">
    <property type="entry name" value="main_SPASM_domain-containing"/>
    <property type="match status" value="1"/>
</dbReference>
<gene>
    <name evidence="6" type="ORF">HA299_03620</name>
</gene>
<dbReference type="SMART" id="SM00729">
    <property type="entry name" value="Elp3"/>
    <property type="match status" value="1"/>
</dbReference>
<dbReference type="AlphaFoldDB" id="A0A832VZW5"/>
<dbReference type="PROSITE" id="PS51918">
    <property type="entry name" value="RADICAL_SAM"/>
    <property type="match status" value="1"/>
</dbReference>
<dbReference type="EMBL" id="DUIH01000012">
    <property type="protein sequence ID" value="HIH69695.1"/>
    <property type="molecule type" value="Genomic_DNA"/>
</dbReference>
<dbReference type="GO" id="GO:0003824">
    <property type="term" value="F:catalytic activity"/>
    <property type="evidence" value="ECO:0007669"/>
    <property type="project" value="InterPro"/>
</dbReference>
<evidence type="ECO:0000259" key="5">
    <source>
        <dbReference type="PROSITE" id="PS51918"/>
    </source>
</evidence>
<dbReference type="InterPro" id="IPR023885">
    <property type="entry name" value="4Fe4S-binding_SPASM_dom"/>
</dbReference>
<proteinExistence type="predicted"/>
<evidence type="ECO:0000256" key="4">
    <source>
        <dbReference type="ARBA" id="ARBA00023014"/>
    </source>
</evidence>
<dbReference type="InterPro" id="IPR058240">
    <property type="entry name" value="rSAM_sf"/>
</dbReference>
<name>A0A832VZW5_9EURY</name>
<dbReference type="InterPro" id="IPR006638">
    <property type="entry name" value="Elp3/MiaA/NifB-like_rSAM"/>
</dbReference>
<evidence type="ECO:0000256" key="3">
    <source>
        <dbReference type="ARBA" id="ARBA00023004"/>
    </source>
</evidence>
<keyword evidence="3" id="KW-0408">Iron</keyword>
<dbReference type="InterPro" id="IPR050377">
    <property type="entry name" value="Radical_SAM_PqqE_MftC-like"/>
</dbReference>
<keyword evidence="4" id="KW-0411">Iron-sulfur</keyword>
<dbReference type="SFLD" id="SFLDS00029">
    <property type="entry name" value="Radical_SAM"/>
    <property type="match status" value="1"/>
</dbReference>
<dbReference type="Gene3D" id="3.20.20.70">
    <property type="entry name" value="Aldolase class I"/>
    <property type="match status" value="1"/>
</dbReference>